<keyword evidence="2" id="KW-0315">Glutamine amidotransferase</keyword>
<dbReference type="InterPro" id="IPR029062">
    <property type="entry name" value="Class_I_gatase-like"/>
</dbReference>
<dbReference type="RefSeq" id="WP_341416557.1">
    <property type="nucleotide sequence ID" value="NZ_JBBPCC010000010.1"/>
</dbReference>
<dbReference type="Proteomes" id="UP001469365">
    <property type="component" value="Unassembled WGS sequence"/>
</dbReference>
<feature type="domain" description="Glutamine amidotransferase" evidence="1">
    <location>
        <begin position="41"/>
        <end position="177"/>
    </location>
</feature>
<dbReference type="PANTHER" id="PTHR42695">
    <property type="entry name" value="GLUTAMINE AMIDOTRANSFERASE YLR126C-RELATED"/>
    <property type="match status" value="1"/>
</dbReference>
<dbReference type="PANTHER" id="PTHR42695:SF5">
    <property type="entry name" value="GLUTAMINE AMIDOTRANSFERASE YLR126C-RELATED"/>
    <property type="match status" value="1"/>
</dbReference>
<evidence type="ECO:0000259" key="1">
    <source>
        <dbReference type="Pfam" id="PF00117"/>
    </source>
</evidence>
<evidence type="ECO:0000313" key="3">
    <source>
        <dbReference type="Proteomes" id="UP001469365"/>
    </source>
</evidence>
<dbReference type="InterPro" id="IPR044992">
    <property type="entry name" value="ChyE-like"/>
</dbReference>
<dbReference type="PROSITE" id="PS51273">
    <property type="entry name" value="GATASE_TYPE_1"/>
    <property type="match status" value="1"/>
</dbReference>
<proteinExistence type="predicted"/>
<dbReference type="GO" id="GO:0016787">
    <property type="term" value="F:hydrolase activity"/>
    <property type="evidence" value="ECO:0007669"/>
    <property type="project" value="UniProtKB-KW"/>
</dbReference>
<name>A0ABU9DKT5_9BACL</name>
<dbReference type="Gene3D" id="3.40.50.880">
    <property type="match status" value="1"/>
</dbReference>
<reference evidence="2 3" key="1">
    <citation type="submission" date="2024-04" db="EMBL/GenBank/DDBJ databases">
        <title>draft genome sequnece of Paenibacillus filicis.</title>
        <authorList>
            <person name="Kim D.-U."/>
        </authorList>
    </citation>
    <scope>NUCLEOTIDE SEQUENCE [LARGE SCALE GENOMIC DNA]</scope>
    <source>
        <strain evidence="2 3">KACC14197</strain>
    </source>
</reference>
<protein>
    <submittedName>
        <fullName evidence="2">Type 1 glutamine amidotransferase</fullName>
        <ecNumber evidence="2">3.4.-.-</ecNumber>
    </submittedName>
</protein>
<organism evidence="2 3">
    <name type="scientific">Paenibacillus filicis</name>
    <dbReference type="NCBI Taxonomy" id="669464"/>
    <lineage>
        <taxon>Bacteria</taxon>
        <taxon>Bacillati</taxon>
        <taxon>Bacillota</taxon>
        <taxon>Bacilli</taxon>
        <taxon>Bacillales</taxon>
        <taxon>Paenibacillaceae</taxon>
        <taxon>Paenibacillus</taxon>
    </lineage>
</organism>
<keyword evidence="3" id="KW-1185">Reference proteome</keyword>
<dbReference type="Pfam" id="PF00117">
    <property type="entry name" value="GATase"/>
    <property type="match status" value="1"/>
</dbReference>
<dbReference type="InterPro" id="IPR017926">
    <property type="entry name" value="GATASE"/>
</dbReference>
<dbReference type="SUPFAM" id="SSF52317">
    <property type="entry name" value="Class I glutamine amidotransferase-like"/>
    <property type="match status" value="1"/>
</dbReference>
<dbReference type="EMBL" id="JBBPCC010000010">
    <property type="protein sequence ID" value="MEK8129446.1"/>
    <property type="molecule type" value="Genomic_DNA"/>
</dbReference>
<keyword evidence="2" id="KW-0378">Hydrolase</keyword>
<comment type="caution">
    <text evidence="2">The sequence shown here is derived from an EMBL/GenBank/DDBJ whole genome shotgun (WGS) entry which is preliminary data.</text>
</comment>
<sequence length="240" mass="26788">MNLVLLKHFSFDDESALISWATRNGHSASVLYPPELTIYPEPDTFDMLIILGGPMSVYEEAQYPWLKPEKQFVKRAMEQHKKVLGICLGAQMIAELAGGRVYRHAHKEIGWHRVERTGQSHGLFPLPDTFTSFQWHGDVFELPEGAVHLARSAACPHQAFALGPHILGVQFHLETSPACIESMLKHWSAELIEGPYIQSAADIRSGLSRSEASAGLLHRILDRLGAIQSRQSFTSRIVPS</sequence>
<evidence type="ECO:0000313" key="2">
    <source>
        <dbReference type="EMBL" id="MEK8129446.1"/>
    </source>
</evidence>
<dbReference type="EC" id="3.4.-.-" evidence="2"/>
<gene>
    <name evidence="2" type="ORF">WMW72_16180</name>
</gene>
<accession>A0ABU9DKT5</accession>
<dbReference type="CDD" id="cd01741">
    <property type="entry name" value="GATase1_1"/>
    <property type="match status" value="1"/>
</dbReference>